<comment type="caution">
    <text evidence="2">The sequence shown here is derived from an EMBL/GenBank/DDBJ whole genome shotgun (WGS) entry which is preliminary data.</text>
</comment>
<keyword evidence="3" id="KW-1185">Reference proteome</keyword>
<reference evidence="2 3" key="1">
    <citation type="journal article" date="2013" name="ISME J.">
        <title>A metabolic model for members of the genus Tetrasphaera involved in enhanced biological phosphorus removal.</title>
        <authorList>
            <person name="Kristiansen R."/>
            <person name="Nguyen H.T.T."/>
            <person name="Saunders A.M."/>
            <person name="Nielsen J.L."/>
            <person name="Wimmer R."/>
            <person name="Le V.Q."/>
            <person name="McIlroy S.J."/>
            <person name="Petrovski S."/>
            <person name="Seviour R.J."/>
            <person name="Calteau A."/>
            <person name="Nielsen K.L."/>
            <person name="Nielsen P.H."/>
        </authorList>
    </citation>
    <scope>NUCLEOTIDE SEQUENCE [LARGE SCALE GENOMIC DNA]</scope>
    <source>
        <strain evidence="2 3">Ben110</strain>
    </source>
</reference>
<organism evidence="2 3">
    <name type="scientific">Nostocoides australiense Ben110</name>
    <dbReference type="NCBI Taxonomy" id="1193182"/>
    <lineage>
        <taxon>Bacteria</taxon>
        <taxon>Bacillati</taxon>
        <taxon>Actinomycetota</taxon>
        <taxon>Actinomycetes</taxon>
        <taxon>Micrococcales</taxon>
        <taxon>Intrasporangiaceae</taxon>
        <taxon>Nostocoides</taxon>
    </lineage>
</organism>
<proteinExistence type="predicted"/>
<name>W6JUV7_9MICO</name>
<keyword evidence="1" id="KW-0812">Transmembrane</keyword>
<gene>
    <name evidence="2" type="ORF">BN11_2420005</name>
</gene>
<evidence type="ECO:0000256" key="1">
    <source>
        <dbReference type="SAM" id="Phobius"/>
    </source>
</evidence>
<sequence>MRLAGRHHSGRSVIGLRAAVPVMCVLVVLTLHGVAKIPRRTKPSGRDGFVICSPQPLVGVGRRKK</sequence>
<evidence type="ECO:0000313" key="3">
    <source>
        <dbReference type="Proteomes" id="UP000035763"/>
    </source>
</evidence>
<evidence type="ECO:0000313" key="2">
    <source>
        <dbReference type="EMBL" id="CCH73208.1"/>
    </source>
</evidence>
<dbReference type="Proteomes" id="UP000035763">
    <property type="component" value="Unassembled WGS sequence"/>
</dbReference>
<feature type="transmembrane region" description="Helical" evidence="1">
    <location>
        <begin position="12"/>
        <end position="34"/>
    </location>
</feature>
<protein>
    <submittedName>
        <fullName evidence="2">Uncharacterized protein</fullName>
    </submittedName>
</protein>
<dbReference type="AlphaFoldDB" id="W6JUV7"/>
<keyword evidence="1" id="KW-1133">Transmembrane helix</keyword>
<accession>W6JUV7</accession>
<keyword evidence="1" id="KW-0472">Membrane</keyword>
<dbReference type="EMBL" id="CAJA01000160">
    <property type="protein sequence ID" value="CCH73208.1"/>
    <property type="molecule type" value="Genomic_DNA"/>
</dbReference>